<dbReference type="CDD" id="cd03811">
    <property type="entry name" value="GT4_GT28_WabH-like"/>
    <property type="match status" value="1"/>
</dbReference>
<organism evidence="3 4">
    <name type="scientific">Ottowia thiooxydans</name>
    <dbReference type="NCBI Taxonomy" id="219182"/>
    <lineage>
        <taxon>Bacteria</taxon>
        <taxon>Pseudomonadati</taxon>
        <taxon>Pseudomonadota</taxon>
        <taxon>Betaproteobacteria</taxon>
        <taxon>Burkholderiales</taxon>
        <taxon>Comamonadaceae</taxon>
        <taxon>Ottowia</taxon>
    </lineage>
</organism>
<evidence type="ECO:0000259" key="1">
    <source>
        <dbReference type="Pfam" id="PF00534"/>
    </source>
</evidence>
<evidence type="ECO:0000313" key="4">
    <source>
        <dbReference type="Proteomes" id="UP001549320"/>
    </source>
</evidence>
<feature type="domain" description="Glycosyl transferase family 1" evidence="1">
    <location>
        <begin position="200"/>
        <end position="360"/>
    </location>
</feature>
<dbReference type="Gene3D" id="3.40.50.2000">
    <property type="entry name" value="Glycogen Phosphorylase B"/>
    <property type="match status" value="2"/>
</dbReference>
<dbReference type="PANTHER" id="PTHR12526:SF630">
    <property type="entry name" value="GLYCOSYLTRANSFERASE"/>
    <property type="match status" value="1"/>
</dbReference>
<dbReference type="InterPro" id="IPR001296">
    <property type="entry name" value="Glyco_trans_1"/>
</dbReference>
<dbReference type="PANTHER" id="PTHR12526">
    <property type="entry name" value="GLYCOSYLTRANSFERASE"/>
    <property type="match status" value="1"/>
</dbReference>
<sequence length="387" mass="42834">MRGAKPAPGSKAKEPHGFAMKTSQEARPLRVLHFVSGGFSGATQVAIDLCGQQPGQETLLVLRRRASIDPAPRVAQLRAQGLQVEVVPRWSHTVTIMALKRICHQWKPDVLVAHGFSEHLWGRYAGLKAGVPRLIQVEHNVRERYGFWRLRKSLWLAERTERIIGVSRAVRDALVRLGHPAERCTVVLNGIDLSRWTQGRPWDEREDAIVMPARFAGQKDHFTLIRAAALLAEQGLRPTIYLAGEGKSSWRQRAEALARKLGVDQQVRFLGHVSNLPELLGRVKLCVLSTHYEGLGLGLIEGMASGCCGIGTDVEGVQEVLTHGETGFLVPHEDAQALAQTITSLFQDPATASRVAEAGQAHVHAVFDRRRMRQQYLDLFLQPAKGS</sequence>
<proteinExistence type="predicted"/>
<evidence type="ECO:0000259" key="2">
    <source>
        <dbReference type="Pfam" id="PF13439"/>
    </source>
</evidence>
<dbReference type="EMBL" id="JBEPSH010000010">
    <property type="protein sequence ID" value="MET4579659.1"/>
    <property type="molecule type" value="Genomic_DNA"/>
</dbReference>
<gene>
    <name evidence="3" type="ORF">ABIE13_004796</name>
</gene>
<dbReference type="Pfam" id="PF00534">
    <property type="entry name" value="Glycos_transf_1"/>
    <property type="match status" value="1"/>
</dbReference>
<protein>
    <submittedName>
        <fullName evidence="3">Glycosyltransferase involved in cell wall biosynthesis</fullName>
    </submittedName>
</protein>
<name>A0ABV2QF50_9BURK</name>
<reference evidence="3 4" key="1">
    <citation type="submission" date="2024-06" db="EMBL/GenBank/DDBJ databases">
        <title>Sorghum-associated microbial communities from plants grown in Nebraska, USA.</title>
        <authorList>
            <person name="Schachtman D."/>
        </authorList>
    </citation>
    <scope>NUCLEOTIDE SEQUENCE [LARGE SCALE GENOMIC DNA]</scope>
    <source>
        <strain evidence="3 4">2709</strain>
    </source>
</reference>
<dbReference type="Pfam" id="PF13439">
    <property type="entry name" value="Glyco_transf_4"/>
    <property type="match status" value="1"/>
</dbReference>
<comment type="caution">
    <text evidence="3">The sequence shown here is derived from an EMBL/GenBank/DDBJ whole genome shotgun (WGS) entry which is preliminary data.</text>
</comment>
<feature type="domain" description="Glycosyltransferase subfamily 4-like N-terminal" evidence="2">
    <location>
        <begin position="41"/>
        <end position="195"/>
    </location>
</feature>
<dbReference type="Proteomes" id="UP001549320">
    <property type="component" value="Unassembled WGS sequence"/>
</dbReference>
<evidence type="ECO:0000313" key="3">
    <source>
        <dbReference type="EMBL" id="MET4579659.1"/>
    </source>
</evidence>
<keyword evidence="4" id="KW-1185">Reference proteome</keyword>
<dbReference type="InterPro" id="IPR028098">
    <property type="entry name" value="Glyco_trans_4-like_N"/>
</dbReference>
<accession>A0ABV2QF50</accession>
<dbReference type="SUPFAM" id="SSF53756">
    <property type="entry name" value="UDP-Glycosyltransferase/glycogen phosphorylase"/>
    <property type="match status" value="1"/>
</dbReference>